<keyword evidence="1" id="KW-1133">Transmembrane helix</keyword>
<dbReference type="Proteomes" id="UP000282423">
    <property type="component" value="Unassembled WGS sequence"/>
</dbReference>
<feature type="transmembrane region" description="Helical" evidence="1">
    <location>
        <begin position="26"/>
        <end position="49"/>
    </location>
</feature>
<comment type="caution">
    <text evidence="2">The sequence shown here is derived from an EMBL/GenBank/DDBJ whole genome shotgun (WGS) entry which is preliminary data.</text>
</comment>
<proteinExistence type="predicted"/>
<evidence type="ECO:0000256" key="1">
    <source>
        <dbReference type="SAM" id="Phobius"/>
    </source>
</evidence>
<dbReference type="AlphaFoldDB" id="A0A420VWP4"/>
<name>A0A420VWP4_9SPHI</name>
<gene>
    <name evidence="2" type="ORF">D7322_16005</name>
</gene>
<keyword evidence="1" id="KW-0812">Transmembrane</keyword>
<reference evidence="2 3" key="1">
    <citation type="submission" date="2018-10" db="EMBL/GenBank/DDBJ databases">
        <title>Sphingobacterium sp. M05W1-28.</title>
        <authorList>
            <person name="Cai H."/>
        </authorList>
    </citation>
    <scope>NUCLEOTIDE SEQUENCE [LARGE SCALE GENOMIC DNA]</scope>
    <source>
        <strain evidence="2 3">M05W1-28</strain>
    </source>
</reference>
<accession>A0A420VWP4</accession>
<protein>
    <submittedName>
        <fullName evidence="2">Uncharacterized protein</fullName>
    </submittedName>
</protein>
<evidence type="ECO:0000313" key="2">
    <source>
        <dbReference type="EMBL" id="RKO70771.1"/>
    </source>
</evidence>
<evidence type="ECO:0000313" key="3">
    <source>
        <dbReference type="Proteomes" id="UP000282423"/>
    </source>
</evidence>
<keyword evidence="3" id="KW-1185">Reference proteome</keyword>
<organism evidence="2 3">
    <name type="scientific">Sphingobacterium puteale</name>
    <dbReference type="NCBI Taxonomy" id="2420510"/>
    <lineage>
        <taxon>Bacteria</taxon>
        <taxon>Pseudomonadati</taxon>
        <taxon>Bacteroidota</taxon>
        <taxon>Sphingobacteriia</taxon>
        <taxon>Sphingobacteriales</taxon>
        <taxon>Sphingobacteriaceae</taxon>
        <taxon>Sphingobacterium</taxon>
    </lineage>
</organism>
<sequence length="66" mass="7359">MAFTMKKLPNNNVNADTPAINFDFKVFITFVFKLLIFVLHIVFTSQYAIEGSCIMTGRLPGSQLSG</sequence>
<dbReference type="EMBL" id="RBWS01000011">
    <property type="protein sequence ID" value="RKO70771.1"/>
    <property type="molecule type" value="Genomic_DNA"/>
</dbReference>
<keyword evidence="1" id="KW-0472">Membrane</keyword>